<dbReference type="GO" id="GO:0006508">
    <property type="term" value="P:proteolysis"/>
    <property type="evidence" value="ECO:0007669"/>
    <property type="project" value="UniProtKB-KW"/>
</dbReference>
<feature type="compositionally biased region" description="Polar residues" evidence="5">
    <location>
        <begin position="1"/>
        <end position="12"/>
    </location>
</feature>
<feature type="compositionally biased region" description="Low complexity" evidence="5">
    <location>
        <begin position="77"/>
        <end position="87"/>
    </location>
</feature>
<evidence type="ECO:0000256" key="1">
    <source>
        <dbReference type="ARBA" id="ARBA00022670"/>
    </source>
</evidence>
<keyword evidence="6" id="KW-0472">Membrane</keyword>
<feature type="domain" description="Integrase catalytic" evidence="7">
    <location>
        <begin position="680"/>
        <end position="843"/>
    </location>
</feature>
<organism evidence="8 9">
    <name type="scientific">Paspalum notatum var. saurae</name>
    <dbReference type="NCBI Taxonomy" id="547442"/>
    <lineage>
        <taxon>Eukaryota</taxon>
        <taxon>Viridiplantae</taxon>
        <taxon>Streptophyta</taxon>
        <taxon>Embryophyta</taxon>
        <taxon>Tracheophyta</taxon>
        <taxon>Spermatophyta</taxon>
        <taxon>Magnoliopsida</taxon>
        <taxon>Liliopsida</taxon>
        <taxon>Poales</taxon>
        <taxon>Poaceae</taxon>
        <taxon>PACMAD clade</taxon>
        <taxon>Panicoideae</taxon>
        <taxon>Andropogonodae</taxon>
        <taxon>Paspaleae</taxon>
        <taxon>Paspalinae</taxon>
        <taxon>Paspalum</taxon>
    </lineage>
</organism>
<dbReference type="Pfam" id="PF07727">
    <property type="entry name" value="RVT_2"/>
    <property type="match status" value="1"/>
</dbReference>
<evidence type="ECO:0000256" key="3">
    <source>
        <dbReference type="ARBA" id="ARBA00022750"/>
    </source>
</evidence>
<keyword evidence="9" id="KW-1185">Reference proteome</keyword>
<dbReference type="Pfam" id="PF00665">
    <property type="entry name" value="rve"/>
    <property type="match status" value="1"/>
</dbReference>
<evidence type="ECO:0000313" key="9">
    <source>
        <dbReference type="Proteomes" id="UP001341281"/>
    </source>
</evidence>
<dbReference type="SUPFAM" id="SSF56672">
    <property type="entry name" value="DNA/RNA polymerases"/>
    <property type="match status" value="1"/>
</dbReference>
<proteinExistence type="predicted"/>
<keyword evidence="6" id="KW-1133">Transmembrane helix</keyword>
<feature type="compositionally biased region" description="Pro residues" evidence="5">
    <location>
        <begin position="977"/>
        <end position="986"/>
    </location>
</feature>
<keyword evidence="4" id="KW-0378">Hydrolase</keyword>
<feature type="compositionally biased region" description="Basic residues" evidence="5">
    <location>
        <begin position="406"/>
        <end position="417"/>
    </location>
</feature>
<feature type="region of interest" description="Disordered" evidence="5">
    <location>
        <begin position="1"/>
        <end position="40"/>
    </location>
</feature>
<dbReference type="InterPro" id="IPR012337">
    <property type="entry name" value="RNaseH-like_sf"/>
</dbReference>
<gene>
    <name evidence="8" type="ORF">U9M48_025384</name>
</gene>
<feature type="region of interest" description="Disordered" evidence="5">
    <location>
        <begin position="954"/>
        <end position="999"/>
    </location>
</feature>
<keyword evidence="2" id="KW-0479">Metal-binding</keyword>
<dbReference type="PANTHER" id="PTHR42648">
    <property type="entry name" value="TRANSPOSASE, PUTATIVE-RELATED"/>
    <property type="match status" value="1"/>
</dbReference>
<dbReference type="GO" id="GO:0046872">
    <property type="term" value="F:metal ion binding"/>
    <property type="evidence" value="ECO:0007669"/>
    <property type="project" value="UniProtKB-KW"/>
</dbReference>
<dbReference type="InterPro" id="IPR001584">
    <property type="entry name" value="Integrase_cat-core"/>
</dbReference>
<name>A0AAQ3WXW6_PASNO</name>
<dbReference type="InterPro" id="IPR043502">
    <property type="entry name" value="DNA/RNA_pol_sf"/>
</dbReference>
<dbReference type="Proteomes" id="UP001341281">
    <property type="component" value="Chromosome 05"/>
</dbReference>
<dbReference type="GO" id="GO:0015074">
    <property type="term" value="P:DNA integration"/>
    <property type="evidence" value="ECO:0007669"/>
    <property type="project" value="InterPro"/>
</dbReference>
<dbReference type="PROSITE" id="PS50994">
    <property type="entry name" value="INTEGRASE"/>
    <property type="match status" value="1"/>
</dbReference>
<evidence type="ECO:0000256" key="6">
    <source>
        <dbReference type="SAM" id="Phobius"/>
    </source>
</evidence>
<feature type="compositionally biased region" description="Low complexity" evidence="5">
    <location>
        <begin position="987"/>
        <end position="999"/>
    </location>
</feature>
<dbReference type="InterPro" id="IPR013103">
    <property type="entry name" value="RVT_2"/>
</dbReference>
<sequence length="1756" mass="194065">MSDGQSQRSVASSARHRQEDEVAAAEDRKRATAETAATAARAARLAAAELAAARAEMEAAAAADAAHAAVAEHEALHGSSYSSSASADDGTDEGLKVAREATQERTAQWADAHSHERGGGSPDRRGRADGAPDGGVRGSRASSGGGSPDRRRRANGTPGGGDGRVDGDRGPYRRRGSPSPDRHHGHRGLQTIVRDVAPGSGWPTLTKTNYVEWASVMRVRLQVRHMWEAVRYGDVDYDEDRRALDALIAVVLPEMQYSLSKKRTAKEAWDAIAAACIGSDRAHESTLQAFRKEWENLAFKPGEDVDDFALRLNTPLQKMVQFGDDTYDEGRAVQKLFRCILANLLDLSTMSIEEAIGRLKVIDSDEPQAPSGLITIGGKLYLTRELWEACQGDGKKGESSSAMGDRKRKPCKGRKRVQTGVRGRAEGDARGGTQGGATGNQKPARDNPCRNYGKLGHWAKERRQPRRGQAHVEEEEPALLLAHASIEPLPAASAAANLLHLDEPKAHALVSDDSDNDKTDGWCLDTGATHHMTGRREFFTELDSTVRGSVKFGDASGVEIKGVGSVLFTTVSGEQRLLTGVYYIPTLRNSIISLGQLDENGSRMVTKGTNRLYVLNVQVAQPLCLAARRDDEAWQWHECFGHLHFDALKQLSANEMVRGLPCLDHVEQLCDVCVLTKQRRLPFPQQSSFRSKERLELMHGDLCGPVTPATLGGRRYFLLLVDDLSRYMWVMVLDSKGEAQVECSRKLRVLHTDNGGEFTAAEFASYCMDEGIQRHYSAPYSPQQNGVVERRNQTGWLGLSSSRGGCRLSSGERRWRRLSTSSTARPTKALNGKTPYEAWHGRKPAVSHLRVFGCLAFVKELGHIGKLDDRSTPGVFIGYVEGSKAYRILDPGTQRVRTARDVVFDEGRGWAWDKAVDDASTPTYDDFIVEYIHFEGARGVGSFSSPSMPIPVLEPPPTPVSRSPATTLAAPSYSPTRPQPAPPCTPAPTVTPSGTSTPTPARVDHGMAEFATPLSHDEERLDAYHDGGPLRYRTMENLLGDQPVPGLVPRDLEAQLHLACDDGEPRSFAEAERHAAWRAAMQSEMDAVEMNRTWELVDLPRGHRAITLKWVFKLKRDEAGAIIKHKARLVARGFVQQEGIDFDNAFSPVARMEFVRLLLALAAQDGWHVHHMDVKSTFLNGDLKEEVYVHQPPRFEIPGKEGKVLRLRKALYCLRQAPRAWNAKLDSTLKGMGFEQSPHEAAIYRRGNGGNALLVGVYVDDLVIIDVKDAEVAAFKEEMKATFQMSDLGPLSFYLGIEVHQDDSGITLRQTTYAKRIVELAGLTDCNPTLTPMEERLKLSRDSITEEVDALRSTGVLWGACATSSTHDRIWLSPSATLAVKRIICYVAGTLDHGLYYLRCPGEAHLIGYSDSDHGGDIDTSKSTSGILFFLGKCLVSWQSVKQQVVALSSCEAEYIAASTASTQALWLARLLGDLLGRDTEAVELRVDSKSALALAKNPVFHEWSKHIWVRYHFIRDCWEEGSIKARYINTKDRLADLLTKPLGRIKFLELRSRTGMIQLSHKTTHKTYYHWTFVLCGLLGTVPKGERKRTGVIFISGDVHFGEITRFDCGAQYPLYDVTSSGLTLSVENSASSVPTSDETFGSTDTNYYASQPNFGVIEIDWNVVPPRIKLELRDVEGHSVHSVVFPVSELQPSDAHTTKRQDDAFQWHCTLETELPWQTRYRLALLFFGTIAGALVIHVRLVMRTYADRTLKYR</sequence>
<dbReference type="Pfam" id="PF13976">
    <property type="entry name" value="gag_pre-integrs"/>
    <property type="match status" value="1"/>
</dbReference>
<feature type="compositionally biased region" description="Gly residues" evidence="5">
    <location>
        <begin position="132"/>
        <end position="147"/>
    </location>
</feature>
<evidence type="ECO:0000259" key="7">
    <source>
        <dbReference type="PROSITE" id="PS50994"/>
    </source>
</evidence>
<dbReference type="InterPro" id="IPR054722">
    <property type="entry name" value="PolX-like_BBD"/>
</dbReference>
<keyword evidence="3" id="KW-0064">Aspartyl protease</keyword>
<keyword evidence="6" id="KW-0812">Transmembrane</keyword>
<feature type="region of interest" description="Disordered" evidence="5">
    <location>
        <begin position="52"/>
        <end position="188"/>
    </location>
</feature>
<feature type="region of interest" description="Disordered" evidence="5">
    <location>
        <begin position="392"/>
        <end position="468"/>
    </location>
</feature>
<dbReference type="InterPro" id="IPR025724">
    <property type="entry name" value="GAG-pre-integrase_dom"/>
</dbReference>
<dbReference type="Pfam" id="PF22936">
    <property type="entry name" value="Pol_BBD"/>
    <property type="match status" value="1"/>
</dbReference>
<keyword evidence="1" id="KW-0645">Protease</keyword>
<dbReference type="InterPro" id="IPR039537">
    <property type="entry name" value="Retrotran_Ty1/copia-like"/>
</dbReference>
<dbReference type="EMBL" id="CP144749">
    <property type="protein sequence ID" value="WVZ77526.1"/>
    <property type="molecule type" value="Genomic_DNA"/>
</dbReference>
<dbReference type="SUPFAM" id="SSF53098">
    <property type="entry name" value="Ribonuclease H-like"/>
    <property type="match status" value="1"/>
</dbReference>
<feature type="transmembrane region" description="Helical" evidence="6">
    <location>
        <begin position="1725"/>
        <end position="1745"/>
    </location>
</feature>
<dbReference type="GO" id="GO:0003676">
    <property type="term" value="F:nucleic acid binding"/>
    <property type="evidence" value="ECO:0007669"/>
    <property type="project" value="InterPro"/>
</dbReference>
<dbReference type="PANTHER" id="PTHR42648:SF25">
    <property type="entry name" value="RNA-DIRECTED DNA POLYMERASE"/>
    <property type="match status" value="1"/>
</dbReference>
<dbReference type="InterPro" id="IPR057670">
    <property type="entry name" value="SH3_retrovirus"/>
</dbReference>
<dbReference type="Gene3D" id="3.30.420.10">
    <property type="entry name" value="Ribonuclease H-like superfamily/Ribonuclease H"/>
    <property type="match status" value="1"/>
</dbReference>
<evidence type="ECO:0000256" key="4">
    <source>
        <dbReference type="ARBA" id="ARBA00022801"/>
    </source>
</evidence>
<feature type="compositionally biased region" description="Basic and acidic residues" evidence="5">
    <location>
        <begin position="112"/>
        <end position="130"/>
    </location>
</feature>
<dbReference type="GO" id="GO:0004190">
    <property type="term" value="F:aspartic-type endopeptidase activity"/>
    <property type="evidence" value="ECO:0007669"/>
    <property type="project" value="UniProtKB-KW"/>
</dbReference>
<feature type="compositionally biased region" description="Low complexity" evidence="5">
    <location>
        <begin position="52"/>
        <end position="69"/>
    </location>
</feature>
<dbReference type="Pfam" id="PF25597">
    <property type="entry name" value="SH3_retrovirus"/>
    <property type="match status" value="1"/>
</dbReference>
<accession>A0AAQ3WXW6</accession>
<feature type="compositionally biased region" description="Basic and acidic residues" evidence="5">
    <location>
        <begin position="93"/>
        <end position="103"/>
    </location>
</feature>
<reference evidence="8 9" key="1">
    <citation type="submission" date="2024-02" db="EMBL/GenBank/DDBJ databases">
        <title>High-quality chromosome-scale genome assembly of Pensacola bahiagrass (Paspalum notatum Flugge var. saurae).</title>
        <authorList>
            <person name="Vega J.M."/>
            <person name="Podio M."/>
            <person name="Orjuela J."/>
            <person name="Siena L.A."/>
            <person name="Pessino S.C."/>
            <person name="Combes M.C."/>
            <person name="Mariac C."/>
            <person name="Albertini E."/>
            <person name="Pupilli F."/>
            <person name="Ortiz J.P.A."/>
            <person name="Leblanc O."/>
        </authorList>
    </citation>
    <scope>NUCLEOTIDE SEQUENCE [LARGE SCALE GENOMIC DNA]</scope>
    <source>
        <strain evidence="8">R1</strain>
        <tissue evidence="8">Leaf</tissue>
    </source>
</reference>
<evidence type="ECO:0000313" key="8">
    <source>
        <dbReference type="EMBL" id="WVZ77526.1"/>
    </source>
</evidence>
<feature type="compositionally biased region" description="Basic and acidic residues" evidence="5">
    <location>
        <begin position="16"/>
        <end position="32"/>
    </location>
</feature>
<evidence type="ECO:0000256" key="5">
    <source>
        <dbReference type="SAM" id="MobiDB-lite"/>
    </source>
</evidence>
<protein>
    <recommendedName>
        <fullName evidence="7">Integrase catalytic domain-containing protein</fullName>
    </recommendedName>
</protein>
<evidence type="ECO:0000256" key="2">
    <source>
        <dbReference type="ARBA" id="ARBA00022723"/>
    </source>
</evidence>
<dbReference type="CDD" id="cd09272">
    <property type="entry name" value="RNase_HI_RT_Ty1"/>
    <property type="match status" value="1"/>
</dbReference>
<dbReference type="InterPro" id="IPR036397">
    <property type="entry name" value="RNaseH_sf"/>
</dbReference>